<keyword evidence="1" id="KW-1133">Transmembrane helix</keyword>
<dbReference type="AlphaFoldDB" id="A0A819QH38"/>
<name>A0A819QH38_9BILA</name>
<dbReference type="Proteomes" id="UP000663844">
    <property type="component" value="Unassembled WGS sequence"/>
</dbReference>
<evidence type="ECO:0000313" key="2">
    <source>
        <dbReference type="EMBL" id="CAF3771931.1"/>
    </source>
</evidence>
<keyword evidence="1" id="KW-0812">Transmembrane</keyword>
<comment type="caution">
    <text evidence="3">The sequence shown here is derived from an EMBL/GenBank/DDBJ whole genome shotgun (WGS) entry which is preliminary data.</text>
</comment>
<organism evidence="3 4">
    <name type="scientific">Adineta steineri</name>
    <dbReference type="NCBI Taxonomy" id="433720"/>
    <lineage>
        <taxon>Eukaryota</taxon>
        <taxon>Metazoa</taxon>
        <taxon>Spiralia</taxon>
        <taxon>Gnathifera</taxon>
        <taxon>Rotifera</taxon>
        <taxon>Eurotatoria</taxon>
        <taxon>Bdelloidea</taxon>
        <taxon>Adinetida</taxon>
        <taxon>Adinetidae</taxon>
        <taxon>Adineta</taxon>
    </lineage>
</organism>
<evidence type="ECO:0008006" key="5">
    <source>
        <dbReference type="Google" id="ProtNLM"/>
    </source>
</evidence>
<evidence type="ECO:0000313" key="3">
    <source>
        <dbReference type="EMBL" id="CAF4035076.1"/>
    </source>
</evidence>
<proteinExistence type="predicted"/>
<evidence type="ECO:0000256" key="1">
    <source>
        <dbReference type="SAM" id="Phobius"/>
    </source>
</evidence>
<feature type="transmembrane region" description="Helical" evidence="1">
    <location>
        <begin position="477"/>
        <end position="503"/>
    </location>
</feature>
<dbReference type="EMBL" id="CAJOAY010000983">
    <property type="protein sequence ID" value="CAF3771931.1"/>
    <property type="molecule type" value="Genomic_DNA"/>
</dbReference>
<evidence type="ECO:0000313" key="4">
    <source>
        <dbReference type="Proteomes" id="UP000663844"/>
    </source>
</evidence>
<reference evidence="3" key="1">
    <citation type="submission" date="2021-02" db="EMBL/GenBank/DDBJ databases">
        <authorList>
            <person name="Nowell W R."/>
        </authorList>
    </citation>
    <scope>NUCLEOTIDE SEQUENCE</scope>
</reference>
<feature type="transmembrane region" description="Helical" evidence="1">
    <location>
        <begin position="524"/>
        <end position="544"/>
    </location>
</feature>
<dbReference type="EMBL" id="CAJOAZ010003919">
    <property type="protein sequence ID" value="CAF4035076.1"/>
    <property type="molecule type" value="Genomic_DNA"/>
</dbReference>
<gene>
    <name evidence="2" type="ORF">OKA104_LOCUS16865</name>
    <name evidence="3" type="ORF">OXD698_LOCUS31545</name>
</gene>
<protein>
    <recommendedName>
        <fullName evidence="5">Transmembrane protein</fullName>
    </recommendedName>
</protein>
<sequence length="862" mass="95978">MYTNTPTDYDLYGSKISINDLFLIEADNVYQEWYPTLFPYTEASGCDLYFSAMTCQFVYSVIATPSNNLSFVYNCINSQGNNVIGFYASNQTCNFQLIDERIISNYSTQDNFLIDFNGDGTGIYGIADDFIFYYQIYPTIDLFVWPNTLGISPRGMHIGANQDYAVVAGYCQISTSVANECGFLIRLNTSFSCPNVTRPFNIATDVTYAWSDSRSLRVITNSRAYTPQSVMSVSICWETKQVLIGVQSLNVVFLYSLNGTYNLTSARDNGVGYMGFGKSVSWLDTTGHKVVILANTYTYTNYDWISSSVHIYDIESDGFSDSTQPIYVYPNSLQPLQQYMVPSLVRVTCSSSGNIGILTLLGAGFGILQAPPNQYPNTNTSGWATTSVPCYSGTGRNYYGIELCYSYSASSMNCSDNMYCPYGSVGQVSYSEFESIEQDQDYPESSDNTVFDDILMQNMFSMNPTSIHCLVVSPITWVLFFMILGSIIALSIIISEACCPRYSSTRDQAKRIFRKMDLIGEGEMWVGGLTSASIIVLAISAYYFSNAYLDQYPVEQVTKNSTFACDVTLRNAKFSTTAQKRWDPASSTKDSQTVFDLLNAQPFTLNIDLVQTAFNCQDTFYVLRNIGYKVVQVPIKNCQLNENETIMSLTIPLPVHEISVQLVLLGLKSVGAVRIGITGPSAQDNDGRFKIMELNFASTFVSSSLDEVLAESTTFPITLTKIVNQTDPLASDGLSTYGGIFSSAFNVNSDILFTNETRYTFIYRTATNITVTTTEDNFYVSNLQQPIARQTEIIFHNLLFTIVILEVFGLVYLVTKLLLTPVLKNVFSRLQKKFPTNKIGIAPNNDIEMVDCETDGSVVKSN</sequence>
<keyword evidence="1" id="KW-0472">Membrane</keyword>
<feature type="transmembrane region" description="Helical" evidence="1">
    <location>
        <begin position="793"/>
        <end position="814"/>
    </location>
</feature>
<accession>A0A819QH38</accession>
<dbReference type="Proteomes" id="UP000663881">
    <property type="component" value="Unassembled WGS sequence"/>
</dbReference>